<reference evidence="2" key="1">
    <citation type="submission" date="2023-06" db="EMBL/GenBank/DDBJ databases">
        <authorList>
            <person name="Delattre M."/>
        </authorList>
    </citation>
    <scope>NUCLEOTIDE SEQUENCE</scope>
    <source>
        <strain evidence="2">AF72</strain>
    </source>
</reference>
<dbReference type="AlphaFoldDB" id="A0AA36C7T4"/>
<keyword evidence="3" id="KW-1185">Reference proteome</keyword>
<protein>
    <submittedName>
        <fullName evidence="2">Uncharacterized protein</fullName>
    </submittedName>
</protein>
<name>A0AA36C7T4_9BILA</name>
<dbReference type="Proteomes" id="UP001177023">
    <property type="component" value="Unassembled WGS sequence"/>
</dbReference>
<sequence>MIIRLILFLASFHPLIYAQMPHNGPPPPQNNKPDCSQPWQSRELTYVPALSQCSNYEDGSGITCSEKNPFTCTGRNPFCASVGNKEFRCCSDMIQDSTEQLNLKPEEIKPICPNGAIPYRMPYAMLCDPAIVNICPPNYKCVEAANGHLLPHDGRSLCCKTSTLYSFASVFAEAQLTPRIVPAPPVAAIEHVTLNVHTSVLMHAPEIRTGDHFVLAPFKLLEPAYIKNIKLFSELPIGSYMHVVMFDPVSVTETLQFYYDRPSRGGKVLDLEEPVDDGGFISKKIYNAHPVTNMDEQQKRPANQYRKMWVVLMFRTVNPITRLYVSVTVDLHAKYRSVSEFLRSDTGRLLGTPTAGTYFYITNV</sequence>
<feature type="signal peptide" evidence="1">
    <location>
        <begin position="1"/>
        <end position="18"/>
    </location>
</feature>
<gene>
    <name evidence="2" type="ORF">MSPICULIGERA_LOCUS2658</name>
</gene>
<evidence type="ECO:0000256" key="1">
    <source>
        <dbReference type="SAM" id="SignalP"/>
    </source>
</evidence>
<dbReference type="EMBL" id="CATQJA010000764">
    <property type="protein sequence ID" value="CAJ0563958.1"/>
    <property type="molecule type" value="Genomic_DNA"/>
</dbReference>
<comment type="caution">
    <text evidence="2">The sequence shown here is derived from an EMBL/GenBank/DDBJ whole genome shotgun (WGS) entry which is preliminary data.</text>
</comment>
<evidence type="ECO:0000313" key="3">
    <source>
        <dbReference type="Proteomes" id="UP001177023"/>
    </source>
</evidence>
<organism evidence="2 3">
    <name type="scientific">Mesorhabditis spiculigera</name>
    <dbReference type="NCBI Taxonomy" id="96644"/>
    <lineage>
        <taxon>Eukaryota</taxon>
        <taxon>Metazoa</taxon>
        <taxon>Ecdysozoa</taxon>
        <taxon>Nematoda</taxon>
        <taxon>Chromadorea</taxon>
        <taxon>Rhabditida</taxon>
        <taxon>Rhabditina</taxon>
        <taxon>Rhabditomorpha</taxon>
        <taxon>Rhabditoidea</taxon>
        <taxon>Rhabditidae</taxon>
        <taxon>Mesorhabditinae</taxon>
        <taxon>Mesorhabditis</taxon>
    </lineage>
</organism>
<accession>A0AA36C7T4</accession>
<feature type="chain" id="PRO_5041396165" evidence="1">
    <location>
        <begin position="19"/>
        <end position="364"/>
    </location>
</feature>
<evidence type="ECO:0000313" key="2">
    <source>
        <dbReference type="EMBL" id="CAJ0563958.1"/>
    </source>
</evidence>
<feature type="non-terminal residue" evidence="2">
    <location>
        <position position="364"/>
    </location>
</feature>
<proteinExistence type="predicted"/>
<keyword evidence="1" id="KW-0732">Signal</keyword>